<comment type="caution">
    <text evidence="3">The sequence shown here is derived from an EMBL/GenBank/DDBJ whole genome shotgun (WGS) entry which is preliminary data.</text>
</comment>
<reference evidence="3 4" key="1">
    <citation type="journal article" date="2019" name="Int. J. Syst. Evol. Microbiol.">
        <title>The Global Catalogue of Microorganisms (GCM) 10K type strain sequencing project: providing services to taxonomists for standard genome sequencing and annotation.</title>
        <authorList>
            <consortium name="The Broad Institute Genomics Platform"/>
            <consortium name="The Broad Institute Genome Sequencing Center for Infectious Disease"/>
            <person name="Wu L."/>
            <person name="Ma J."/>
        </authorList>
    </citation>
    <scope>NUCLEOTIDE SEQUENCE [LARGE SCALE GENOMIC DNA]</scope>
    <source>
        <strain evidence="3 4">JCM 10671</strain>
    </source>
</reference>
<dbReference type="Proteomes" id="UP001500957">
    <property type="component" value="Unassembled WGS sequence"/>
</dbReference>
<dbReference type="SUPFAM" id="SSF56801">
    <property type="entry name" value="Acetyl-CoA synthetase-like"/>
    <property type="match status" value="1"/>
</dbReference>
<feature type="domain" description="AMP-binding enzyme C-terminal" evidence="2">
    <location>
        <begin position="419"/>
        <end position="497"/>
    </location>
</feature>
<dbReference type="Gene3D" id="3.40.50.12780">
    <property type="entry name" value="N-terminal domain of ligase-like"/>
    <property type="match status" value="1"/>
</dbReference>
<evidence type="ECO:0000313" key="3">
    <source>
        <dbReference type="EMBL" id="GAA0616138.1"/>
    </source>
</evidence>
<dbReference type="Pfam" id="PF00501">
    <property type="entry name" value="AMP-binding"/>
    <property type="match status" value="1"/>
</dbReference>
<dbReference type="InterPro" id="IPR042099">
    <property type="entry name" value="ANL_N_sf"/>
</dbReference>
<dbReference type="InterPro" id="IPR050237">
    <property type="entry name" value="ATP-dep_AMP-bd_enzyme"/>
</dbReference>
<dbReference type="PANTHER" id="PTHR43767">
    <property type="entry name" value="LONG-CHAIN-FATTY-ACID--COA LIGASE"/>
    <property type="match status" value="1"/>
</dbReference>
<dbReference type="InterPro" id="IPR000873">
    <property type="entry name" value="AMP-dep_synth/lig_dom"/>
</dbReference>
<dbReference type="Pfam" id="PF13193">
    <property type="entry name" value="AMP-binding_C"/>
    <property type="match status" value="1"/>
</dbReference>
<dbReference type="PROSITE" id="PS00455">
    <property type="entry name" value="AMP_BINDING"/>
    <property type="match status" value="1"/>
</dbReference>
<dbReference type="InterPro" id="IPR020845">
    <property type="entry name" value="AMP-binding_CS"/>
</dbReference>
<organism evidence="3 4">
    <name type="scientific">Sporichthya brevicatena</name>
    <dbReference type="NCBI Taxonomy" id="171442"/>
    <lineage>
        <taxon>Bacteria</taxon>
        <taxon>Bacillati</taxon>
        <taxon>Actinomycetota</taxon>
        <taxon>Actinomycetes</taxon>
        <taxon>Sporichthyales</taxon>
        <taxon>Sporichthyaceae</taxon>
        <taxon>Sporichthya</taxon>
    </lineage>
</organism>
<sequence length="508" mass="55525">MYPGTHAKTTPDKPALIVAGTGRTVTYRELDERSNRLAQWWHAAGLRTGDGVAMLLPNTAEVLEIYWAAMRSGLYVTAINFNLSADEASYIVNDANARSLVVHADLADLATEVAKRCPQLDFKLAIGTVDGYDDYETALAGSTPEPLAHEPRGADMLYSSGTTGRPKGVKLPIPGTLAADDPGVITPLLKMLWAFDDSTVYLSPAPMYHAAPLRFCAGVQSLGGTVVMMEKFDAQRSLELIEKYSVTHSQWVPTHFVRMLKLDESVRSAADVSSLKIAIHAAAPCPVEVKAQMIDWWGPIVHEYYASTESNGLTFVTPQDWLAHPGTVGRAALGVLRICRDDGSICDVGEPGDVYFERDELPFEYHNDPTKTKGAQHPEHPTWTTVGDMGYVDAEGFLYLTDRKAFMIISGGVNIYPQEIEDALALHPSVDDVAVIGIPDPEMGERVKAFVQAAPGATPGPELEEELMAFLRDKIAGFKIPRVWEFRDSLPRTATGKLQKGLLKERTA</sequence>
<gene>
    <name evidence="3" type="ORF">GCM10009547_17720</name>
</gene>
<dbReference type="RefSeq" id="WP_344603744.1">
    <property type="nucleotide sequence ID" value="NZ_BAAAHE010000013.1"/>
</dbReference>
<dbReference type="Gene3D" id="3.30.300.30">
    <property type="match status" value="1"/>
</dbReference>
<protein>
    <submittedName>
        <fullName evidence="3">Acyl-CoA synthetase</fullName>
    </submittedName>
</protein>
<name>A0ABN1GQQ7_9ACTN</name>
<proteinExistence type="predicted"/>
<accession>A0ABN1GQQ7</accession>
<dbReference type="PANTHER" id="PTHR43767:SF1">
    <property type="entry name" value="NONRIBOSOMAL PEPTIDE SYNTHASE PES1 (EUROFUNG)-RELATED"/>
    <property type="match status" value="1"/>
</dbReference>
<dbReference type="InterPro" id="IPR045851">
    <property type="entry name" value="AMP-bd_C_sf"/>
</dbReference>
<evidence type="ECO:0000313" key="4">
    <source>
        <dbReference type="Proteomes" id="UP001500957"/>
    </source>
</evidence>
<evidence type="ECO:0000259" key="1">
    <source>
        <dbReference type="Pfam" id="PF00501"/>
    </source>
</evidence>
<dbReference type="EMBL" id="BAAAHE010000013">
    <property type="protein sequence ID" value="GAA0616138.1"/>
    <property type="molecule type" value="Genomic_DNA"/>
</dbReference>
<feature type="domain" description="AMP-dependent synthetase/ligase" evidence="1">
    <location>
        <begin position="6"/>
        <end position="357"/>
    </location>
</feature>
<evidence type="ECO:0000259" key="2">
    <source>
        <dbReference type="Pfam" id="PF13193"/>
    </source>
</evidence>
<keyword evidence="4" id="KW-1185">Reference proteome</keyword>
<dbReference type="InterPro" id="IPR025110">
    <property type="entry name" value="AMP-bd_C"/>
</dbReference>